<keyword evidence="2 4" id="KW-0479">Metal-binding</keyword>
<dbReference type="InterPro" id="IPR009056">
    <property type="entry name" value="Cyt_c-like_dom"/>
</dbReference>
<gene>
    <name evidence="6" type="ORF">Q0590_28515</name>
</gene>
<evidence type="ECO:0000313" key="7">
    <source>
        <dbReference type="Proteomes" id="UP001168528"/>
    </source>
</evidence>
<evidence type="ECO:0000256" key="3">
    <source>
        <dbReference type="ARBA" id="ARBA00023004"/>
    </source>
</evidence>
<organism evidence="6 7">
    <name type="scientific">Rhodocytophaga aerolata</name>
    <dbReference type="NCBI Taxonomy" id="455078"/>
    <lineage>
        <taxon>Bacteria</taxon>
        <taxon>Pseudomonadati</taxon>
        <taxon>Bacteroidota</taxon>
        <taxon>Cytophagia</taxon>
        <taxon>Cytophagales</taxon>
        <taxon>Rhodocytophagaceae</taxon>
        <taxon>Rhodocytophaga</taxon>
    </lineage>
</organism>
<dbReference type="Gene3D" id="1.10.760.10">
    <property type="entry name" value="Cytochrome c-like domain"/>
    <property type="match status" value="1"/>
</dbReference>
<keyword evidence="1 4" id="KW-0349">Heme</keyword>
<dbReference type="PANTHER" id="PTHR35008">
    <property type="entry name" value="BLL4482 PROTEIN-RELATED"/>
    <property type="match status" value="1"/>
</dbReference>
<feature type="domain" description="Cytochrome c" evidence="5">
    <location>
        <begin position="49"/>
        <end position="188"/>
    </location>
</feature>
<dbReference type="PROSITE" id="PS51007">
    <property type="entry name" value="CYTC"/>
    <property type="match status" value="1"/>
</dbReference>
<protein>
    <submittedName>
        <fullName evidence="6">Diheme cytochrome c-553</fullName>
    </submittedName>
</protein>
<dbReference type="SUPFAM" id="SSF46626">
    <property type="entry name" value="Cytochrome c"/>
    <property type="match status" value="1"/>
</dbReference>
<evidence type="ECO:0000259" key="5">
    <source>
        <dbReference type="PROSITE" id="PS51007"/>
    </source>
</evidence>
<dbReference type="EMBL" id="JAUKPO010000027">
    <property type="protein sequence ID" value="MDO1450258.1"/>
    <property type="molecule type" value="Genomic_DNA"/>
</dbReference>
<accession>A0ABT8RDS8</accession>
<keyword evidence="7" id="KW-1185">Reference proteome</keyword>
<evidence type="ECO:0000256" key="1">
    <source>
        <dbReference type="ARBA" id="ARBA00022617"/>
    </source>
</evidence>
<dbReference type="InterPro" id="IPR036909">
    <property type="entry name" value="Cyt_c-like_dom_sf"/>
</dbReference>
<dbReference type="RefSeq" id="WP_302041060.1">
    <property type="nucleotide sequence ID" value="NZ_JAUKPO010000027.1"/>
</dbReference>
<dbReference type="PANTHER" id="PTHR35008:SF4">
    <property type="entry name" value="BLL4482 PROTEIN"/>
    <property type="match status" value="1"/>
</dbReference>
<evidence type="ECO:0000256" key="2">
    <source>
        <dbReference type="ARBA" id="ARBA00022723"/>
    </source>
</evidence>
<evidence type="ECO:0000313" key="6">
    <source>
        <dbReference type="EMBL" id="MDO1450258.1"/>
    </source>
</evidence>
<dbReference type="InterPro" id="IPR051459">
    <property type="entry name" value="Cytochrome_c-type_DH"/>
</dbReference>
<keyword evidence="3 4" id="KW-0408">Iron</keyword>
<dbReference type="Proteomes" id="UP001168528">
    <property type="component" value="Unassembled WGS sequence"/>
</dbReference>
<sequence>MKFNDLAIIFLFPMISFSLMECSSNDSEKKKFEQNLKLVRNDNKKDKKYLLSRGKYLVSVIGCGDCHSPKIFGPQGPTPDSTRALSGHPATEPLSKIKKEELKNWVLFNHMSTATVGPWGVSYASNITSDATGIGNWSEKQFFKAMREGKYKGLDNSRPLLPPMPWPNFKNLSDEDLKAIFQYLKSTKPVKNVVPAPISPADL</sequence>
<comment type="caution">
    <text evidence="6">The sequence shown here is derived from an EMBL/GenBank/DDBJ whole genome shotgun (WGS) entry which is preliminary data.</text>
</comment>
<name>A0ABT8RDS8_9BACT</name>
<reference evidence="6" key="1">
    <citation type="submission" date="2023-07" db="EMBL/GenBank/DDBJ databases">
        <title>The genome sequence of Rhodocytophaga aerolata KACC 12507.</title>
        <authorList>
            <person name="Zhang X."/>
        </authorList>
    </citation>
    <scope>NUCLEOTIDE SEQUENCE</scope>
    <source>
        <strain evidence="6">KACC 12507</strain>
    </source>
</reference>
<proteinExistence type="predicted"/>
<evidence type="ECO:0000256" key="4">
    <source>
        <dbReference type="PROSITE-ProRule" id="PRU00433"/>
    </source>
</evidence>